<keyword evidence="3" id="KW-1185">Reference proteome</keyword>
<keyword evidence="1" id="KW-1133">Transmembrane helix</keyword>
<reference evidence="2 3" key="1">
    <citation type="submission" date="2016-10" db="EMBL/GenBank/DDBJ databases">
        <authorList>
            <person name="de Groot N.N."/>
        </authorList>
    </citation>
    <scope>NUCLEOTIDE SEQUENCE [LARGE SCALE GENOMIC DNA]</scope>
    <source>
        <strain evidence="2 3">EP1-55-1</strain>
    </source>
</reference>
<proteinExistence type="predicted"/>
<organism evidence="2 3">
    <name type="scientific">Hydrogenimonas thermophila</name>
    <dbReference type="NCBI Taxonomy" id="223786"/>
    <lineage>
        <taxon>Bacteria</taxon>
        <taxon>Pseudomonadati</taxon>
        <taxon>Campylobacterota</taxon>
        <taxon>Epsilonproteobacteria</taxon>
        <taxon>Campylobacterales</taxon>
        <taxon>Hydrogenimonadaceae</taxon>
        <taxon>Hydrogenimonas</taxon>
    </lineage>
</organism>
<keyword evidence="1" id="KW-0472">Membrane</keyword>
<dbReference type="OrthoDB" id="5372846at2"/>
<gene>
    <name evidence="2" type="ORF">SAMN05216234_11423</name>
</gene>
<name>A0A1I5PAG2_9BACT</name>
<dbReference type="Proteomes" id="UP000199227">
    <property type="component" value="Unassembled WGS sequence"/>
</dbReference>
<dbReference type="STRING" id="223786.SAMN05216234_11423"/>
<accession>A0A1I5PAG2</accession>
<evidence type="ECO:0000256" key="1">
    <source>
        <dbReference type="SAM" id="Phobius"/>
    </source>
</evidence>
<dbReference type="RefSeq" id="WP_092912160.1">
    <property type="nucleotide sequence ID" value="NZ_CP136592.1"/>
</dbReference>
<keyword evidence="1" id="KW-0812">Transmembrane</keyword>
<evidence type="ECO:0000313" key="2">
    <source>
        <dbReference type="EMBL" id="SFP30511.1"/>
    </source>
</evidence>
<dbReference type="EMBL" id="FOXB01000014">
    <property type="protein sequence ID" value="SFP30511.1"/>
    <property type="molecule type" value="Genomic_DNA"/>
</dbReference>
<protein>
    <submittedName>
        <fullName evidence="2">Uncharacterized protein</fullName>
    </submittedName>
</protein>
<evidence type="ECO:0000313" key="3">
    <source>
        <dbReference type="Proteomes" id="UP000199227"/>
    </source>
</evidence>
<feature type="transmembrane region" description="Helical" evidence="1">
    <location>
        <begin position="12"/>
        <end position="34"/>
    </location>
</feature>
<sequence length="194" mass="23168">MNFKEIRLIRMLVLILIYLIILFILIFGIVIPSIKQYKSKSKVYHTVQNEYEMIKNEHESFYDKLKSLQHKNRKIIETFEKDWDKNVFLEKANRFFIRTELKLVDNNLSDTKFKIYELDATTQMSSPENFYRFMEALPLMPFAIQADFPISFYSNGDFISGVFRIKVFQEKRRDQKVSISSSENNSSKLTESNR</sequence>
<dbReference type="AlphaFoldDB" id="A0A1I5PAG2"/>